<organism evidence="1 2">
    <name type="scientific">Parastrongyloides trichosuri</name>
    <name type="common">Possum-specific nematode worm</name>
    <dbReference type="NCBI Taxonomy" id="131310"/>
    <lineage>
        <taxon>Eukaryota</taxon>
        <taxon>Metazoa</taxon>
        <taxon>Ecdysozoa</taxon>
        <taxon>Nematoda</taxon>
        <taxon>Chromadorea</taxon>
        <taxon>Rhabditida</taxon>
        <taxon>Tylenchina</taxon>
        <taxon>Panagrolaimomorpha</taxon>
        <taxon>Strongyloidoidea</taxon>
        <taxon>Strongyloididae</taxon>
        <taxon>Parastrongyloides</taxon>
    </lineage>
</organism>
<proteinExistence type="predicted"/>
<evidence type="ECO:0000313" key="1">
    <source>
        <dbReference type="Proteomes" id="UP000038045"/>
    </source>
</evidence>
<dbReference type="STRING" id="131310.A0A0N4Z761"/>
<keyword evidence="1" id="KW-1185">Reference proteome</keyword>
<reference evidence="2" key="1">
    <citation type="submission" date="2017-02" db="UniProtKB">
        <authorList>
            <consortium name="WormBaseParasite"/>
        </authorList>
    </citation>
    <scope>IDENTIFICATION</scope>
</reference>
<dbReference type="WBParaSite" id="PTRK_0000301300.1">
    <property type="protein sequence ID" value="PTRK_0000301300.1"/>
    <property type="gene ID" value="PTRK_0000301300"/>
</dbReference>
<dbReference type="AlphaFoldDB" id="A0A0N4Z761"/>
<sequence length="386" mass="44919">MFANIEQLVTILKERRIAESIYKHLPVYNDVKNLANTHPGIADALIGISYATGIEKPLLSRMIYDTAKNFEGYVYRGFHMMGSDGIVRNNVYLDDDNTTLNVSGFYKCDDVINRIMKTNVHFVGVEKFRWNYDIGIFLDNGFKIILNMPFVEHILRGLTYSPNLKAFTFKFPDSNVSIKKTKELNNFVMINLKEHVSKNITFLTLGGLHSFTKDMCMEISQIFSKINKLAIYKTPVEEDVSFEMFGKLKFLYVTCNKKDMRLPEGLEVLVVRCYHFNEQNGLDDYEYECGCRRMGLFFGYKINYNPSVSKQRLTVYYNNPRYANFHIENVPCKSEMHFVPPEEIDDFNPNSLEDEETFSNNGYQLCESEDDYNDTLESYELLDEDC</sequence>
<accession>A0A0N4Z761</accession>
<protein>
    <submittedName>
        <fullName evidence="2">ORFan</fullName>
    </submittedName>
</protein>
<evidence type="ECO:0000313" key="2">
    <source>
        <dbReference type="WBParaSite" id="PTRK_0000301300.1"/>
    </source>
</evidence>
<dbReference type="Proteomes" id="UP000038045">
    <property type="component" value="Unplaced"/>
</dbReference>
<name>A0A0N4Z761_PARTI</name>